<name>A0ABY5FY43_9MICO</name>
<evidence type="ECO:0008006" key="4">
    <source>
        <dbReference type="Google" id="ProtNLM"/>
    </source>
</evidence>
<keyword evidence="1" id="KW-0812">Transmembrane</keyword>
<accession>A0ABY5FY43</accession>
<feature type="transmembrane region" description="Helical" evidence="1">
    <location>
        <begin position="51"/>
        <end position="70"/>
    </location>
</feature>
<feature type="transmembrane region" description="Helical" evidence="1">
    <location>
        <begin position="76"/>
        <end position="95"/>
    </location>
</feature>
<keyword evidence="1" id="KW-1133">Transmembrane helix</keyword>
<sequence>MALAPGLLGAIVAIAGVFAIGHEFFFAVSFVIAVLALIVGWFAVQSRQWWWFPLPAVIAVVWNPVIPLALTDAVWLPLQYVAAAGFIVAGLVIRVSDDDRQ</sequence>
<feature type="transmembrane region" description="Helical" evidence="1">
    <location>
        <begin position="25"/>
        <end position="44"/>
    </location>
</feature>
<dbReference type="EMBL" id="CP101497">
    <property type="protein sequence ID" value="UTT63233.1"/>
    <property type="molecule type" value="Genomic_DNA"/>
</dbReference>
<keyword evidence="1" id="KW-0472">Membrane</keyword>
<dbReference type="Proteomes" id="UP001060039">
    <property type="component" value="Chromosome"/>
</dbReference>
<evidence type="ECO:0000256" key="1">
    <source>
        <dbReference type="SAM" id="Phobius"/>
    </source>
</evidence>
<dbReference type="Pfam" id="PF20619">
    <property type="entry name" value="DUF6804"/>
    <property type="match status" value="1"/>
</dbReference>
<keyword evidence="3" id="KW-1185">Reference proteome</keyword>
<proteinExistence type="predicted"/>
<evidence type="ECO:0000313" key="3">
    <source>
        <dbReference type="Proteomes" id="UP001060039"/>
    </source>
</evidence>
<dbReference type="InterPro" id="IPR046548">
    <property type="entry name" value="DUF6804"/>
</dbReference>
<dbReference type="RefSeq" id="WP_255160365.1">
    <property type="nucleotide sequence ID" value="NZ_CP101497.1"/>
</dbReference>
<evidence type="ECO:0000313" key="2">
    <source>
        <dbReference type="EMBL" id="UTT63233.1"/>
    </source>
</evidence>
<organism evidence="2 3">
    <name type="scientific">Microcella humidisoli</name>
    <dbReference type="NCBI Taxonomy" id="2963406"/>
    <lineage>
        <taxon>Bacteria</taxon>
        <taxon>Bacillati</taxon>
        <taxon>Actinomycetota</taxon>
        <taxon>Actinomycetes</taxon>
        <taxon>Micrococcales</taxon>
        <taxon>Microbacteriaceae</taxon>
        <taxon>Microcella</taxon>
    </lineage>
</organism>
<protein>
    <recommendedName>
        <fullName evidence="4">SPW repeat-containing protein</fullName>
    </recommendedName>
</protein>
<gene>
    <name evidence="2" type="ORF">NNL39_03770</name>
</gene>
<reference evidence="2" key="1">
    <citation type="submission" date="2022-07" db="EMBL/GenBank/DDBJ databases">
        <title>Taxonomic analysis of Microcella humidisoli nov. sp., isolated from riverside soil.</title>
        <authorList>
            <person name="Molina K.M."/>
            <person name="Kim S.B."/>
        </authorList>
    </citation>
    <scope>NUCLEOTIDE SEQUENCE</scope>
    <source>
        <strain evidence="2">MMS21-STM10</strain>
    </source>
</reference>